<dbReference type="Bgee" id="ENSOANG00000015004">
    <property type="expression patterns" value="Expressed in liver and 6 other cell types or tissues"/>
</dbReference>
<dbReference type="PRINTS" id="PR00258">
    <property type="entry name" value="SPERACTRCPTR"/>
</dbReference>
<keyword evidence="3" id="KW-0735">Signal-anchor</keyword>
<evidence type="ECO:0000256" key="9">
    <source>
        <dbReference type="PROSITE-ProRule" id="PRU00196"/>
    </source>
</evidence>
<comment type="subcellular location">
    <subcellularLocation>
        <location evidence="1">Membrane</location>
        <topology evidence="1">Single-pass type II membrane protein</topology>
    </subcellularLocation>
</comment>
<dbReference type="AlphaFoldDB" id="A0A6I8N6E9"/>
<dbReference type="PANTHER" id="PTHR48071">
    <property type="entry name" value="SRCR DOMAIN-CONTAINING PROTEIN"/>
    <property type="match status" value="1"/>
</dbReference>
<evidence type="ECO:0000256" key="2">
    <source>
        <dbReference type="ARBA" id="ARBA00022692"/>
    </source>
</evidence>
<dbReference type="InterPro" id="IPR003543">
    <property type="entry name" value="SR-AI/II"/>
</dbReference>
<dbReference type="GO" id="GO:0030169">
    <property type="term" value="F:low-density lipoprotein particle binding"/>
    <property type="evidence" value="ECO:0000318"/>
    <property type="project" value="GO_Central"/>
</dbReference>
<name>A0A6I8N6E9_ORNAN</name>
<dbReference type="OMA" id="DDHWEIR"/>
<keyword evidence="8" id="KW-0325">Glycoprotein</keyword>
<dbReference type="GeneTree" id="ENSGT00950000183074"/>
<keyword evidence="7" id="KW-0675">Receptor</keyword>
<dbReference type="FunFam" id="3.10.250.10:FF:000011">
    <property type="entry name" value="Scavenger receptor class A member 5"/>
    <property type="match status" value="1"/>
</dbReference>
<feature type="disulfide bond" evidence="9">
    <location>
        <begin position="405"/>
        <end position="469"/>
    </location>
</feature>
<evidence type="ECO:0000256" key="6">
    <source>
        <dbReference type="ARBA" id="ARBA00023157"/>
    </source>
</evidence>
<evidence type="ECO:0000256" key="3">
    <source>
        <dbReference type="ARBA" id="ARBA00022968"/>
    </source>
</evidence>
<dbReference type="PROSITE" id="PS00420">
    <property type="entry name" value="SRCR_1"/>
    <property type="match status" value="1"/>
</dbReference>
<evidence type="ECO:0000256" key="4">
    <source>
        <dbReference type="ARBA" id="ARBA00022989"/>
    </source>
</evidence>
<reference evidence="13" key="2">
    <citation type="submission" date="2025-08" db="UniProtKB">
        <authorList>
            <consortium name="Ensembl"/>
        </authorList>
    </citation>
    <scope>IDENTIFICATION</scope>
    <source>
        <strain evidence="13">Glennie</strain>
    </source>
</reference>
<dbReference type="GO" id="GO:0097242">
    <property type="term" value="P:amyloid-beta clearance"/>
    <property type="evidence" value="ECO:0000318"/>
    <property type="project" value="GO_Central"/>
</dbReference>
<dbReference type="Pfam" id="PF00530">
    <property type="entry name" value="SRCR"/>
    <property type="match status" value="1"/>
</dbReference>
<dbReference type="GO" id="GO:0005044">
    <property type="term" value="F:scavenger receptor activity"/>
    <property type="evidence" value="ECO:0007669"/>
    <property type="project" value="InterPro"/>
</dbReference>
<feature type="domain" description="SRCR" evidence="12">
    <location>
        <begin position="380"/>
        <end position="480"/>
    </location>
</feature>
<keyword evidence="14" id="KW-1185">Reference proteome</keyword>
<dbReference type="GeneID" id="100082182"/>
<evidence type="ECO:0000256" key="7">
    <source>
        <dbReference type="ARBA" id="ARBA00023170"/>
    </source>
</evidence>
<evidence type="ECO:0000313" key="14">
    <source>
        <dbReference type="Proteomes" id="UP000002279"/>
    </source>
</evidence>
<protein>
    <submittedName>
        <fullName evidence="13">Macrophage scavenger receptor 1</fullName>
    </submittedName>
</protein>
<evidence type="ECO:0000256" key="5">
    <source>
        <dbReference type="ARBA" id="ARBA00023136"/>
    </source>
</evidence>
<dbReference type="InterPro" id="IPR036772">
    <property type="entry name" value="SRCR-like_dom_sf"/>
</dbReference>
<dbReference type="Pfam" id="PF01391">
    <property type="entry name" value="Collagen"/>
    <property type="match status" value="1"/>
</dbReference>
<dbReference type="SUPFAM" id="SSF56487">
    <property type="entry name" value="SRCR-like"/>
    <property type="match status" value="1"/>
</dbReference>
<dbReference type="Proteomes" id="UP000002279">
    <property type="component" value="Chromosome 12"/>
</dbReference>
<evidence type="ECO:0000256" key="10">
    <source>
        <dbReference type="SAM" id="MobiDB-lite"/>
    </source>
</evidence>
<sequence length="481" mass="52616">MVFSIHNVSLAQRMESDVLNLHGRTMEKWEKYLDPFDDASLSDGCADSVKFDARSMTALLPNQKNVTGVQGKLKSLKIALMSLYLLVFIVLIPVIGFLAAQLQRLETKTSANGSANSEFNTSDRFSGGSSRKENGDKDRFRDLILEHVSALEEEIRVIVEAEANLTSLGKFHALREMSESRFRDVFLQVSTLSASVQANGRAVEEMSTSLATLGQTLTDLRLTLESWNDSYVQNVIGYKEEITQLRGRVYNISAEIQMLREQQVNLEQQIKGEMKVLNNVTNDLRLKDWDHSMALKNITLMQGPPGPKGEKGDRGFRGDMGAVGLPGLKGEKGSRGYPGLGGPRGLPGIRGPPGYSGLKGAKGEKGEKGSGNIFPAASTVRLVGGQSPNQGRVEIYYKRQWGTVCDDHWDAVDGAVVCRSLGYLDVERVHVGAVFGQGTGPVWLSEVHCLGRESSLEKCLFKGWGVKTCSHSEDAGVTCKV</sequence>
<evidence type="ECO:0000256" key="8">
    <source>
        <dbReference type="ARBA" id="ARBA00023180"/>
    </source>
</evidence>
<feature type="transmembrane region" description="Helical" evidence="11">
    <location>
        <begin position="78"/>
        <end position="100"/>
    </location>
</feature>
<dbReference type="OrthoDB" id="536948at2759"/>
<keyword evidence="4 11" id="KW-1133">Transmembrane helix</keyword>
<dbReference type="SMART" id="SM00202">
    <property type="entry name" value="SR"/>
    <property type="match status" value="1"/>
</dbReference>
<dbReference type="CTD" id="4481"/>
<dbReference type="Ensembl" id="ENSOANT00000059694.1">
    <property type="protein sequence ID" value="ENSOANP00000036541.1"/>
    <property type="gene ID" value="ENSOANG00000015004.4"/>
</dbReference>
<organism evidence="13 14">
    <name type="scientific">Ornithorhynchus anatinus</name>
    <name type="common">Duckbill platypus</name>
    <dbReference type="NCBI Taxonomy" id="9258"/>
    <lineage>
        <taxon>Eukaryota</taxon>
        <taxon>Metazoa</taxon>
        <taxon>Chordata</taxon>
        <taxon>Craniata</taxon>
        <taxon>Vertebrata</taxon>
        <taxon>Euteleostomi</taxon>
        <taxon>Mammalia</taxon>
        <taxon>Monotremata</taxon>
        <taxon>Ornithorhynchidae</taxon>
        <taxon>Ornithorhynchus</taxon>
    </lineage>
</organism>
<dbReference type="GO" id="GO:0034381">
    <property type="term" value="P:plasma lipoprotein particle clearance"/>
    <property type="evidence" value="ECO:0000318"/>
    <property type="project" value="GO_Central"/>
</dbReference>
<reference evidence="13 14" key="1">
    <citation type="journal article" date="2008" name="Nature">
        <title>Genome analysis of the platypus reveals unique signatures of evolution.</title>
        <authorList>
            <person name="Warren W.C."/>
            <person name="Hillier L.W."/>
            <person name="Marshall Graves J.A."/>
            <person name="Birney E."/>
            <person name="Ponting C.P."/>
            <person name="Grutzner F."/>
            <person name="Belov K."/>
            <person name="Miller W."/>
            <person name="Clarke L."/>
            <person name="Chinwalla A.T."/>
            <person name="Yang S.P."/>
            <person name="Heger A."/>
            <person name="Locke D.P."/>
            <person name="Miethke P."/>
            <person name="Waters P.D."/>
            <person name="Veyrunes F."/>
            <person name="Fulton L."/>
            <person name="Fulton B."/>
            <person name="Graves T."/>
            <person name="Wallis J."/>
            <person name="Puente X.S."/>
            <person name="Lopez-Otin C."/>
            <person name="Ordonez G.R."/>
            <person name="Eichler E.E."/>
            <person name="Chen L."/>
            <person name="Cheng Z."/>
            <person name="Deakin J.E."/>
            <person name="Alsop A."/>
            <person name="Thompson K."/>
            <person name="Kirby P."/>
            <person name="Papenfuss A.T."/>
            <person name="Wakefield M.J."/>
            <person name="Olender T."/>
            <person name="Lancet D."/>
            <person name="Huttley G.A."/>
            <person name="Smit A.F."/>
            <person name="Pask A."/>
            <person name="Temple-Smith P."/>
            <person name="Batzer M.A."/>
            <person name="Walker J.A."/>
            <person name="Konkel M.K."/>
            <person name="Harris R.S."/>
            <person name="Whittington C.M."/>
            <person name="Wong E.S."/>
            <person name="Gemmell N.J."/>
            <person name="Buschiazzo E."/>
            <person name="Vargas Jentzsch I.M."/>
            <person name="Merkel A."/>
            <person name="Schmitz J."/>
            <person name="Zemann A."/>
            <person name="Churakov G."/>
            <person name="Kriegs J.O."/>
            <person name="Brosius J."/>
            <person name="Murchison E.P."/>
            <person name="Sachidanandam R."/>
            <person name="Smith C."/>
            <person name="Hannon G.J."/>
            <person name="Tsend-Ayush E."/>
            <person name="McMillan D."/>
            <person name="Attenborough R."/>
            <person name="Rens W."/>
            <person name="Ferguson-Smith M."/>
            <person name="Lefevre C.M."/>
            <person name="Sharp J.A."/>
            <person name="Nicholas K.R."/>
            <person name="Ray D.A."/>
            <person name="Kube M."/>
            <person name="Reinhardt R."/>
            <person name="Pringle T.H."/>
            <person name="Taylor J."/>
            <person name="Jones R.C."/>
            <person name="Nixon B."/>
            <person name="Dacheux J.L."/>
            <person name="Niwa H."/>
            <person name="Sekita Y."/>
            <person name="Huang X."/>
            <person name="Stark A."/>
            <person name="Kheradpour P."/>
            <person name="Kellis M."/>
            <person name="Flicek P."/>
            <person name="Chen Y."/>
            <person name="Webber C."/>
            <person name="Hardison R."/>
            <person name="Nelson J."/>
            <person name="Hallsworth-Pepin K."/>
            <person name="Delehaunty K."/>
            <person name="Markovic C."/>
            <person name="Minx P."/>
            <person name="Feng Y."/>
            <person name="Kremitzki C."/>
            <person name="Mitreva M."/>
            <person name="Glasscock J."/>
            <person name="Wylie T."/>
            <person name="Wohldmann P."/>
            <person name="Thiru P."/>
            <person name="Nhan M.N."/>
            <person name="Pohl C.S."/>
            <person name="Smith S.M."/>
            <person name="Hou S."/>
            <person name="Nefedov M."/>
            <person name="de Jong P.J."/>
            <person name="Renfree M.B."/>
            <person name="Mardis E.R."/>
            <person name="Wilson R.K."/>
        </authorList>
    </citation>
    <scope>NUCLEOTIDE SEQUENCE [LARGE SCALE GENOMIC DNA]</scope>
    <source>
        <strain evidence="13 14">Glennie</strain>
    </source>
</reference>
<keyword evidence="5 11" id="KW-0472">Membrane</keyword>
<dbReference type="PANTHER" id="PTHR48071:SF16">
    <property type="entry name" value="MACROPHAGE SCAVENGER RECEPTOR TYPES I AND II"/>
    <property type="match status" value="1"/>
</dbReference>
<dbReference type="GO" id="GO:0010886">
    <property type="term" value="P:positive regulation of cholesterol storage"/>
    <property type="evidence" value="ECO:0000318"/>
    <property type="project" value="GO_Central"/>
</dbReference>
<dbReference type="InterPro" id="IPR001190">
    <property type="entry name" value="SRCR"/>
</dbReference>
<keyword evidence="2 11" id="KW-0812">Transmembrane</keyword>
<dbReference type="Pfam" id="PF03523">
    <property type="entry name" value="Macscav_rec"/>
    <property type="match status" value="1"/>
</dbReference>
<dbReference type="PROSITE" id="PS50287">
    <property type="entry name" value="SRCR_2"/>
    <property type="match status" value="1"/>
</dbReference>
<accession>A0A6I8N6E9</accession>
<dbReference type="GO" id="GO:0016020">
    <property type="term" value="C:membrane"/>
    <property type="evidence" value="ECO:0007669"/>
    <property type="project" value="UniProtKB-SubCell"/>
</dbReference>
<feature type="compositionally biased region" description="Polar residues" evidence="10">
    <location>
        <begin position="110"/>
        <end position="129"/>
    </location>
</feature>
<feature type="disulfide bond" evidence="9">
    <location>
        <begin position="449"/>
        <end position="459"/>
    </location>
</feature>
<dbReference type="InParanoid" id="A0A6I8N6E9"/>
<dbReference type="InterPro" id="IPR008160">
    <property type="entry name" value="Collagen"/>
</dbReference>
<dbReference type="GO" id="GO:0001540">
    <property type="term" value="F:amyloid-beta binding"/>
    <property type="evidence" value="ECO:0000318"/>
    <property type="project" value="GO_Central"/>
</dbReference>
<dbReference type="Gene3D" id="3.10.250.10">
    <property type="entry name" value="SRCR-like domain"/>
    <property type="match status" value="1"/>
</dbReference>
<dbReference type="RefSeq" id="XP_007668182.1">
    <property type="nucleotide sequence ID" value="XM_007669992.3"/>
</dbReference>
<feature type="disulfide bond" evidence="9">
    <location>
        <begin position="418"/>
        <end position="479"/>
    </location>
</feature>
<dbReference type="PRINTS" id="PR01408">
    <property type="entry name" value="MACSCAVRCPTR"/>
</dbReference>
<dbReference type="FunCoup" id="A0A6I8N6E9">
    <property type="interactions" value="183"/>
</dbReference>
<evidence type="ECO:0000256" key="11">
    <source>
        <dbReference type="SAM" id="Phobius"/>
    </source>
</evidence>
<gene>
    <name evidence="13" type="primary">MSR1</name>
</gene>
<evidence type="ECO:0000313" key="13">
    <source>
        <dbReference type="Ensembl" id="ENSOANP00000036541.1"/>
    </source>
</evidence>
<evidence type="ECO:0000256" key="1">
    <source>
        <dbReference type="ARBA" id="ARBA00004606"/>
    </source>
</evidence>
<reference evidence="13" key="3">
    <citation type="submission" date="2025-09" db="UniProtKB">
        <authorList>
            <consortium name="Ensembl"/>
        </authorList>
    </citation>
    <scope>IDENTIFICATION</scope>
    <source>
        <strain evidence="13">Glennie</strain>
    </source>
</reference>
<dbReference type="KEGG" id="oaa:100082182"/>
<keyword evidence="6 9" id="KW-1015">Disulfide bond</keyword>
<evidence type="ECO:0000259" key="12">
    <source>
        <dbReference type="PROSITE" id="PS50287"/>
    </source>
</evidence>
<feature type="region of interest" description="Disordered" evidence="10">
    <location>
        <begin position="110"/>
        <end position="134"/>
    </location>
</feature>
<dbReference type="GO" id="GO:0006898">
    <property type="term" value="P:receptor-mediated endocytosis"/>
    <property type="evidence" value="ECO:0007669"/>
    <property type="project" value="InterPro"/>
</dbReference>
<proteinExistence type="predicted"/>